<proteinExistence type="predicted"/>
<organism evidence="3 4">
    <name type="scientific">Luedemannella flava</name>
    <dbReference type="NCBI Taxonomy" id="349316"/>
    <lineage>
        <taxon>Bacteria</taxon>
        <taxon>Bacillati</taxon>
        <taxon>Actinomycetota</taxon>
        <taxon>Actinomycetes</taxon>
        <taxon>Micromonosporales</taxon>
        <taxon>Micromonosporaceae</taxon>
        <taxon>Luedemannella</taxon>
    </lineage>
</organism>
<dbReference type="InterPro" id="IPR050088">
    <property type="entry name" value="IspD/TarI_cytidylyltransf_bact"/>
</dbReference>
<evidence type="ECO:0000313" key="3">
    <source>
        <dbReference type="EMBL" id="GAA1792263.1"/>
    </source>
</evidence>
<dbReference type="SUPFAM" id="SSF53448">
    <property type="entry name" value="Nucleotide-diphospho-sugar transferases"/>
    <property type="match status" value="1"/>
</dbReference>
<evidence type="ECO:0000256" key="2">
    <source>
        <dbReference type="ARBA" id="ARBA00022695"/>
    </source>
</evidence>
<dbReference type="Pfam" id="PF01128">
    <property type="entry name" value="IspD"/>
    <property type="match status" value="1"/>
</dbReference>
<dbReference type="Proteomes" id="UP001500218">
    <property type="component" value="Unassembled WGS sequence"/>
</dbReference>
<reference evidence="4" key="1">
    <citation type="journal article" date="2019" name="Int. J. Syst. Evol. Microbiol.">
        <title>The Global Catalogue of Microorganisms (GCM) 10K type strain sequencing project: providing services to taxonomists for standard genome sequencing and annotation.</title>
        <authorList>
            <consortium name="The Broad Institute Genomics Platform"/>
            <consortium name="The Broad Institute Genome Sequencing Center for Infectious Disease"/>
            <person name="Wu L."/>
            <person name="Ma J."/>
        </authorList>
    </citation>
    <scope>NUCLEOTIDE SEQUENCE [LARGE SCALE GENOMIC DNA]</scope>
    <source>
        <strain evidence="4">JCM 13250</strain>
    </source>
</reference>
<sequence length="227" mass="24971">MYSLALLNGGIGARVAAGRPKQFIHVNGIPILVYSLIAADAVAEITQIVLNFPTGWRDDVEKIATDYAIKTPITYVAAGRSRHESVALMLPHCRNEHVILHESARPLVTASDFRNLIANPHDDVSFMLDIPFTVAPVDPETHQVTGSLERDRLRNVQLPQKFRTSTLAKAHEYADREGVTFTEDATLCAVAGFDVRFLDGTDRNFKVTTPTDVQLAGYLLSTEVTDA</sequence>
<dbReference type="Gene3D" id="3.90.550.10">
    <property type="entry name" value="Spore Coat Polysaccharide Biosynthesis Protein SpsA, Chain A"/>
    <property type="match status" value="1"/>
</dbReference>
<keyword evidence="4" id="KW-1185">Reference proteome</keyword>
<dbReference type="InterPro" id="IPR029044">
    <property type="entry name" value="Nucleotide-diphossugar_trans"/>
</dbReference>
<keyword evidence="1" id="KW-0808">Transferase</keyword>
<name>A0ABP4XU37_9ACTN</name>
<keyword evidence="2 3" id="KW-0548">Nucleotidyltransferase</keyword>
<dbReference type="PANTHER" id="PTHR32125:SF4">
    <property type="entry name" value="2-C-METHYL-D-ERYTHRITOL 4-PHOSPHATE CYTIDYLYLTRANSFERASE, CHLOROPLASTIC"/>
    <property type="match status" value="1"/>
</dbReference>
<evidence type="ECO:0000313" key="4">
    <source>
        <dbReference type="Proteomes" id="UP001500218"/>
    </source>
</evidence>
<dbReference type="InterPro" id="IPR034683">
    <property type="entry name" value="IspD/TarI"/>
</dbReference>
<protein>
    <submittedName>
        <fullName evidence="3">IspD/TarI family cytidylyltransferase</fullName>
    </submittedName>
</protein>
<dbReference type="EMBL" id="BAAALT010000031">
    <property type="protein sequence ID" value="GAA1792263.1"/>
    <property type="molecule type" value="Genomic_DNA"/>
</dbReference>
<comment type="caution">
    <text evidence="3">The sequence shown here is derived from an EMBL/GenBank/DDBJ whole genome shotgun (WGS) entry which is preliminary data.</text>
</comment>
<gene>
    <name evidence="3" type="ORF">GCM10009682_12790</name>
</gene>
<evidence type="ECO:0000256" key="1">
    <source>
        <dbReference type="ARBA" id="ARBA00022679"/>
    </source>
</evidence>
<dbReference type="PANTHER" id="PTHR32125">
    <property type="entry name" value="2-C-METHYL-D-ERYTHRITOL 4-PHOSPHATE CYTIDYLYLTRANSFERASE, CHLOROPLASTIC"/>
    <property type="match status" value="1"/>
</dbReference>
<dbReference type="GO" id="GO:0016779">
    <property type="term" value="F:nucleotidyltransferase activity"/>
    <property type="evidence" value="ECO:0007669"/>
    <property type="project" value="UniProtKB-KW"/>
</dbReference>
<accession>A0ABP4XU37</accession>